<keyword evidence="6 8" id="KW-0648">Protein biosynthesis</keyword>
<dbReference type="PROSITE" id="PS00373">
    <property type="entry name" value="GART"/>
    <property type="match status" value="1"/>
</dbReference>
<dbReference type="InterPro" id="IPR041711">
    <property type="entry name" value="Met-tRNA-FMT_N"/>
</dbReference>
<evidence type="ECO:0000256" key="8">
    <source>
        <dbReference type="HAMAP-Rule" id="MF_00182"/>
    </source>
</evidence>
<dbReference type="GO" id="GO:0005829">
    <property type="term" value="C:cytosol"/>
    <property type="evidence" value="ECO:0007669"/>
    <property type="project" value="TreeGrafter"/>
</dbReference>
<dbReference type="FunFam" id="3.40.50.170:FF:000003">
    <property type="entry name" value="Methionyl-tRNA formyltransferase"/>
    <property type="match status" value="1"/>
</dbReference>
<gene>
    <name evidence="8 11" type="primary">fmt</name>
    <name evidence="11" type="ORF">Q4521_09445</name>
</gene>
<dbReference type="PANTHER" id="PTHR11138:SF5">
    <property type="entry name" value="METHIONYL-TRNA FORMYLTRANSFERASE, MITOCHONDRIAL"/>
    <property type="match status" value="1"/>
</dbReference>
<keyword evidence="5 8" id="KW-0808">Transferase</keyword>
<dbReference type="EMBL" id="JAUOPB010000006">
    <property type="protein sequence ID" value="MDO6422697.1"/>
    <property type="molecule type" value="Genomic_DNA"/>
</dbReference>
<dbReference type="CDD" id="cd08646">
    <property type="entry name" value="FMT_core_Met-tRNA-FMT_N"/>
    <property type="match status" value="1"/>
</dbReference>
<evidence type="ECO:0000313" key="12">
    <source>
        <dbReference type="Proteomes" id="UP001169760"/>
    </source>
</evidence>
<dbReference type="AlphaFoldDB" id="A0AAW7X8D8"/>
<dbReference type="Pfam" id="PF00551">
    <property type="entry name" value="Formyl_trans_N"/>
    <property type="match status" value="1"/>
</dbReference>
<dbReference type="FunFam" id="3.40.50.12230:FF:000001">
    <property type="entry name" value="Methionyl-tRNA formyltransferase"/>
    <property type="match status" value="1"/>
</dbReference>
<dbReference type="GO" id="GO:0004479">
    <property type="term" value="F:methionyl-tRNA formyltransferase activity"/>
    <property type="evidence" value="ECO:0007669"/>
    <property type="project" value="UniProtKB-UniRule"/>
</dbReference>
<dbReference type="InterPro" id="IPR036477">
    <property type="entry name" value="Formyl_transf_N_sf"/>
</dbReference>
<dbReference type="EC" id="2.1.2.9" evidence="3 8"/>
<dbReference type="SUPFAM" id="SSF53328">
    <property type="entry name" value="Formyltransferase"/>
    <property type="match status" value="1"/>
</dbReference>
<dbReference type="InterPro" id="IPR044135">
    <property type="entry name" value="Met-tRNA-FMT_C"/>
</dbReference>
<name>A0AAW7X8D8_9GAMM</name>
<evidence type="ECO:0000259" key="9">
    <source>
        <dbReference type="Pfam" id="PF00551"/>
    </source>
</evidence>
<evidence type="ECO:0000256" key="1">
    <source>
        <dbReference type="ARBA" id="ARBA00002606"/>
    </source>
</evidence>
<evidence type="ECO:0000313" key="11">
    <source>
        <dbReference type="EMBL" id="MDO6422697.1"/>
    </source>
</evidence>
<feature type="domain" description="Formyl transferase N-terminal" evidence="9">
    <location>
        <begin position="8"/>
        <end position="185"/>
    </location>
</feature>
<organism evidence="11 12">
    <name type="scientific">Saccharophagus degradans</name>
    <dbReference type="NCBI Taxonomy" id="86304"/>
    <lineage>
        <taxon>Bacteria</taxon>
        <taxon>Pseudomonadati</taxon>
        <taxon>Pseudomonadota</taxon>
        <taxon>Gammaproteobacteria</taxon>
        <taxon>Cellvibrionales</taxon>
        <taxon>Cellvibrionaceae</taxon>
        <taxon>Saccharophagus</taxon>
    </lineage>
</organism>
<dbReference type="Proteomes" id="UP001169760">
    <property type="component" value="Unassembled WGS sequence"/>
</dbReference>
<protein>
    <recommendedName>
        <fullName evidence="4 8">Methionyl-tRNA formyltransferase</fullName>
        <ecNumber evidence="3 8">2.1.2.9</ecNumber>
    </recommendedName>
</protein>
<dbReference type="SUPFAM" id="SSF50486">
    <property type="entry name" value="FMT C-terminal domain-like"/>
    <property type="match status" value="1"/>
</dbReference>
<dbReference type="NCBIfam" id="TIGR00460">
    <property type="entry name" value="fmt"/>
    <property type="match status" value="1"/>
</dbReference>
<feature type="domain" description="Formyl transferase C-terminal" evidence="10">
    <location>
        <begin position="212"/>
        <end position="309"/>
    </location>
</feature>
<evidence type="ECO:0000256" key="4">
    <source>
        <dbReference type="ARBA" id="ARBA00016014"/>
    </source>
</evidence>
<dbReference type="HAMAP" id="MF_00182">
    <property type="entry name" value="Formyl_trans"/>
    <property type="match status" value="1"/>
</dbReference>
<dbReference type="InterPro" id="IPR005793">
    <property type="entry name" value="Formyl_trans_C"/>
</dbReference>
<dbReference type="Gene3D" id="3.40.50.170">
    <property type="entry name" value="Formyl transferase, N-terminal domain"/>
    <property type="match status" value="1"/>
</dbReference>
<evidence type="ECO:0000256" key="2">
    <source>
        <dbReference type="ARBA" id="ARBA00010699"/>
    </source>
</evidence>
<evidence type="ECO:0000256" key="5">
    <source>
        <dbReference type="ARBA" id="ARBA00022679"/>
    </source>
</evidence>
<evidence type="ECO:0000256" key="7">
    <source>
        <dbReference type="ARBA" id="ARBA00048558"/>
    </source>
</evidence>
<accession>A0AAW7X8D8</accession>
<dbReference type="PANTHER" id="PTHR11138">
    <property type="entry name" value="METHIONYL-TRNA FORMYLTRANSFERASE"/>
    <property type="match status" value="1"/>
</dbReference>
<dbReference type="InterPro" id="IPR002376">
    <property type="entry name" value="Formyl_transf_N"/>
</dbReference>
<dbReference type="RefSeq" id="WP_303492615.1">
    <property type="nucleotide sequence ID" value="NZ_JAUOPB010000006.1"/>
</dbReference>
<dbReference type="InterPro" id="IPR005794">
    <property type="entry name" value="Fmt"/>
</dbReference>
<comment type="function">
    <text evidence="1 8">Attaches a formyl group to the free amino group of methionyl-tRNA(fMet). The formyl group appears to play a dual role in the initiator identity of N-formylmethionyl-tRNA by promoting its recognition by IF2 and preventing the misappropriation of this tRNA by the elongation apparatus.</text>
</comment>
<proteinExistence type="inferred from homology"/>
<dbReference type="Gene3D" id="3.10.25.10">
    <property type="entry name" value="Formyl transferase, C-terminal domain"/>
    <property type="match status" value="1"/>
</dbReference>
<reference evidence="11" key="1">
    <citation type="submission" date="2023-07" db="EMBL/GenBank/DDBJ databases">
        <title>Genome content predicts the carbon catabolic preferences of heterotrophic bacteria.</title>
        <authorList>
            <person name="Gralka M."/>
        </authorList>
    </citation>
    <scope>NUCLEOTIDE SEQUENCE</scope>
    <source>
        <strain evidence="11">I3M17_2</strain>
    </source>
</reference>
<dbReference type="CDD" id="cd08704">
    <property type="entry name" value="Met_tRNA_FMT_C"/>
    <property type="match status" value="1"/>
</dbReference>
<evidence type="ECO:0000259" key="10">
    <source>
        <dbReference type="Pfam" id="PF02911"/>
    </source>
</evidence>
<dbReference type="Pfam" id="PF02911">
    <property type="entry name" value="Formyl_trans_C"/>
    <property type="match status" value="1"/>
</dbReference>
<dbReference type="InterPro" id="IPR001555">
    <property type="entry name" value="GART_AS"/>
</dbReference>
<sequence>MPQHHSLNIVFAGTPEFAARHLEALLQSPHNIVAAYTQPDRPKGRGKKLTASPVKDVAQAAGVPVYQPINFKSEEDQAALAALKPDIMVVVAYGLLLPQVVLDTPTLGCINVHGSLLPRWRGAAPIQRCIEAGDTETGITIMQMDAGLDTGDMLLKTVCDIKADETAATLHDKLAEMGPPALLSALHMLASDTAEPEVQDNSLATYAHKLLKPEAAINWQLDASEIHRRIRAFNPFPVCNSELQPADAEPMVVKIYQALLANGKGAPGAILNANKSGIEVACGSGSIVITSLQLPGKKPMDAASFLNGFGHLVNPPARFGTL</sequence>
<evidence type="ECO:0000256" key="6">
    <source>
        <dbReference type="ARBA" id="ARBA00022917"/>
    </source>
</evidence>
<comment type="similarity">
    <text evidence="2 8">Belongs to the Fmt family.</text>
</comment>
<comment type="catalytic activity">
    <reaction evidence="7 8">
        <text>L-methionyl-tRNA(fMet) + (6R)-10-formyltetrahydrofolate = N-formyl-L-methionyl-tRNA(fMet) + (6S)-5,6,7,8-tetrahydrofolate + H(+)</text>
        <dbReference type="Rhea" id="RHEA:24380"/>
        <dbReference type="Rhea" id="RHEA-COMP:9952"/>
        <dbReference type="Rhea" id="RHEA-COMP:9953"/>
        <dbReference type="ChEBI" id="CHEBI:15378"/>
        <dbReference type="ChEBI" id="CHEBI:57453"/>
        <dbReference type="ChEBI" id="CHEBI:78530"/>
        <dbReference type="ChEBI" id="CHEBI:78844"/>
        <dbReference type="ChEBI" id="CHEBI:195366"/>
        <dbReference type="EC" id="2.1.2.9"/>
    </reaction>
</comment>
<dbReference type="InterPro" id="IPR011034">
    <property type="entry name" value="Formyl_transferase-like_C_sf"/>
</dbReference>
<dbReference type="InterPro" id="IPR037022">
    <property type="entry name" value="Formyl_trans_C_sf"/>
</dbReference>
<evidence type="ECO:0000256" key="3">
    <source>
        <dbReference type="ARBA" id="ARBA00012261"/>
    </source>
</evidence>
<feature type="binding site" evidence="8">
    <location>
        <begin position="115"/>
        <end position="118"/>
    </location>
    <ligand>
        <name>(6S)-5,6,7,8-tetrahydrofolate</name>
        <dbReference type="ChEBI" id="CHEBI:57453"/>
    </ligand>
</feature>
<comment type="caution">
    <text evidence="11">The sequence shown here is derived from an EMBL/GenBank/DDBJ whole genome shotgun (WGS) entry which is preliminary data.</text>
</comment>